<dbReference type="InterPro" id="IPR032710">
    <property type="entry name" value="NTF2-like_dom_sf"/>
</dbReference>
<evidence type="ECO:0000313" key="10">
    <source>
        <dbReference type="EMBL" id="KKB41181.1"/>
    </source>
</evidence>
<dbReference type="InterPro" id="IPR050515">
    <property type="entry name" value="Beta-lactam/transpept"/>
</dbReference>
<proteinExistence type="inferred from homology"/>
<comment type="similarity">
    <text evidence="3">Belongs to the transpeptidase family.</text>
</comment>
<gene>
    <name evidence="10" type="ORF">QY95_00888</name>
</gene>
<evidence type="ECO:0000313" key="11">
    <source>
        <dbReference type="Proteomes" id="UP000031563"/>
    </source>
</evidence>
<comment type="caution">
    <text evidence="10">The sequence shown here is derived from an EMBL/GenBank/DDBJ whole genome shotgun (WGS) entry which is preliminary data.</text>
</comment>
<dbReference type="GO" id="GO:0071972">
    <property type="term" value="F:peptidoglycan L,D-transpeptidase activity"/>
    <property type="evidence" value="ECO:0007669"/>
    <property type="project" value="TreeGrafter"/>
</dbReference>
<accession>A0A0F5I6N4</accession>
<dbReference type="Gene3D" id="3.90.1310.10">
    <property type="entry name" value="Penicillin-binding protein 2a (Domain 2)"/>
    <property type="match status" value="1"/>
</dbReference>
<organism evidence="10 11">
    <name type="scientific">Bacillus thermotolerans</name>
    <name type="common">Quasibacillus thermotolerans</name>
    <dbReference type="NCBI Taxonomy" id="1221996"/>
    <lineage>
        <taxon>Bacteria</taxon>
        <taxon>Bacillati</taxon>
        <taxon>Bacillota</taxon>
        <taxon>Bacilli</taxon>
        <taxon>Bacillales</taxon>
        <taxon>Bacillaceae</taxon>
        <taxon>Bacillus</taxon>
    </lineage>
</organism>
<dbReference type="SUPFAM" id="SSF54427">
    <property type="entry name" value="NTF2-like"/>
    <property type="match status" value="1"/>
</dbReference>
<keyword evidence="5" id="KW-0472">Membrane</keyword>
<comment type="subcellular location">
    <subcellularLocation>
        <location evidence="1">Membrane</location>
    </subcellularLocation>
</comment>
<dbReference type="Gene3D" id="3.10.450.100">
    <property type="entry name" value="NTF2-like, domain 1"/>
    <property type="match status" value="1"/>
</dbReference>
<comment type="catalytic activity">
    <reaction evidence="6">
        <text>Preferential cleavage: (Ac)2-L-Lys-D-Ala-|-D-Ala. Also transpeptidation of peptidyl-alanyl moieties that are N-acyl substituents of D-alanine.</text>
        <dbReference type="EC" id="3.4.16.4"/>
    </reaction>
</comment>
<sequence>MFLIIMTACSQSDASEERAKEYIKLWNEQNFSEMYTNYVAPSVKETVKEEGYINRYQAIYRDLQVDKLKVTLLEEGGSKEAIPIQVSMNTLAGPVSFEKDLSLVKEEVDGQEEWFVNWNPSYILPDMAQGDKVRITTTEEAKRGQIFDRNGKPLAVNKPGFTVGVEAGVVDGQAEVKEKLAQLLNITTEAIDEKLQQSWVQPGNFVPLGTVAGDNKEILDQLKQIEGVQTQEMTTRHYPYKEALGHLTGYIGPINGEELEKMKAKGYTAQDEIGKRGLEEVLEEDLRSRDGKRIYIEKENGETVTVAETKAKNGKDIKLAIDAEMQKTLYDQMEGKPGTAAAVHPTTGEVMALVSSPGFDPNEFTQGISSSRYKELEEDPDKPLFNRFSAAYSPGSTMKLITTAIGLTAGTLDPAKERPITGLHWQKDESWGDYYVTRVSDIGQPVNLREAFVHSDNIYFAQTALEMGADKMEAGLQAFGFGEKLPFAYPVRQSQISNSGQLDKEVLLSDTGYGQGEVLTSMVHLASAYGGVINNGTMMTPQLYAGIAPKAWKTGLVSQENADLLKKHLRSVVQEGTAQEANIPGRTLAGKTGTAELKAGKEAEGEENGLFVVYDQQNPDFVLAVMMEHVKESGGSKEAVRVSKQFFNKL</sequence>
<dbReference type="InterPro" id="IPR036138">
    <property type="entry name" value="PBP_dimer_sf"/>
</dbReference>
<dbReference type="UniPathway" id="UPA00219"/>
<dbReference type="Proteomes" id="UP000031563">
    <property type="component" value="Unassembled WGS sequence"/>
</dbReference>
<dbReference type="SUPFAM" id="SSF56601">
    <property type="entry name" value="beta-lactamase/transpeptidase-like"/>
    <property type="match status" value="1"/>
</dbReference>
<dbReference type="AlphaFoldDB" id="A0A0F5I6N4"/>
<dbReference type="GO" id="GO:0008658">
    <property type="term" value="F:penicillin binding"/>
    <property type="evidence" value="ECO:0007669"/>
    <property type="project" value="InterPro"/>
</dbReference>
<evidence type="ECO:0000256" key="1">
    <source>
        <dbReference type="ARBA" id="ARBA00004370"/>
    </source>
</evidence>
<dbReference type="InterPro" id="IPR005311">
    <property type="entry name" value="PBP_dimer"/>
</dbReference>
<reference evidence="10" key="1">
    <citation type="submission" date="2015-02" db="EMBL/GenBank/DDBJ databases">
        <title>Genome Assembly of Bacillaceae bacterium MTCC 8252.</title>
        <authorList>
            <person name="Verma A."/>
            <person name="Khatri I."/>
            <person name="Mual P."/>
            <person name="Subramanian S."/>
            <person name="Krishnamurthi S."/>
        </authorList>
    </citation>
    <scope>NUCLEOTIDE SEQUENCE [LARGE SCALE GENOMIC DNA]</scope>
    <source>
        <strain evidence="10">MTCC 8252</strain>
    </source>
</reference>
<keyword evidence="10" id="KW-0132">Cell division</keyword>
<evidence type="ECO:0000256" key="5">
    <source>
        <dbReference type="ARBA" id="ARBA00023136"/>
    </source>
</evidence>
<dbReference type="GO" id="GO:0071555">
    <property type="term" value="P:cell wall organization"/>
    <property type="evidence" value="ECO:0007669"/>
    <property type="project" value="TreeGrafter"/>
</dbReference>
<feature type="domain" description="Penicillin-binding protein transpeptidase" evidence="7">
    <location>
        <begin position="338"/>
        <end position="645"/>
    </location>
</feature>
<dbReference type="InterPro" id="IPR012338">
    <property type="entry name" value="Beta-lactam/transpept-like"/>
</dbReference>
<dbReference type="EC" id="3.4.16.4" evidence="4"/>
<dbReference type="Gene3D" id="3.30.1390.30">
    <property type="entry name" value="Penicillin-binding protein 2a, domain 3"/>
    <property type="match status" value="1"/>
</dbReference>
<dbReference type="GO" id="GO:0009002">
    <property type="term" value="F:serine-type D-Ala-D-Ala carboxypeptidase activity"/>
    <property type="evidence" value="ECO:0007669"/>
    <property type="project" value="UniProtKB-EC"/>
</dbReference>
<protein>
    <recommendedName>
        <fullName evidence="4">serine-type D-Ala-D-Ala carboxypeptidase</fullName>
        <ecNumber evidence="4">3.4.16.4</ecNumber>
    </recommendedName>
</protein>
<dbReference type="PANTHER" id="PTHR30627">
    <property type="entry name" value="PEPTIDOGLYCAN D,D-TRANSPEPTIDASE"/>
    <property type="match status" value="1"/>
</dbReference>
<feature type="domain" description="Penicillin-binding protein dimerisation" evidence="8">
    <location>
        <begin position="139"/>
        <end position="305"/>
    </location>
</feature>
<dbReference type="GO" id="GO:0051301">
    <property type="term" value="P:cell division"/>
    <property type="evidence" value="ECO:0007669"/>
    <property type="project" value="UniProtKB-KW"/>
</dbReference>
<dbReference type="InterPro" id="IPR001460">
    <property type="entry name" value="PCN-bd_Tpept"/>
</dbReference>
<dbReference type="GO" id="GO:0005886">
    <property type="term" value="C:plasma membrane"/>
    <property type="evidence" value="ECO:0007669"/>
    <property type="project" value="TreeGrafter"/>
</dbReference>
<evidence type="ECO:0000256" key="3">
    <source>
        <dbReference type="ARBA" id="ARBA00007171"/>
    </source>
</evidence>
<keyword evidence="11" id="KW-1185">Reference proteome</keyword>
<dbReference type="GO" id="GO:0009252">
    <property type="term" value="P:peptidoglycan biosynthetic process"/>
    <property type="evidence" value="ECO:0007669"/>
    <property type="project" value="UniProtKB-UniPathway"/>
</dbReference>
<dbReference type="InterPro" id="IPR007887">
    <property type="entry name" value="MecA_N"/>
</dbReference>
<evidence type="ECO:0000259" key="9">
    <source>
        <dbReference type="Pfam" id="PF05223"/>
    </source>
</evidence>
<evidence type="ECO:0000256" key="6">
    <source>
        <dbReference type="ARBA" id="ARBA00034000"/>
    </source>
</evidence>
<feature type="domain" description="NTF2-like N-terminal transpeptidase" evidence="9">
    <location>
        <begin position="16"/>
        <end position="131"/>
    </location>
</feature>
<dbReference type="Pfam" id="PF00905">
    <property type="entry name" value="Transpeptidase"/>
    <property type="match status" value="1"/>
</dbReference>
<dbReference type="SUPFAM" id="SSF56519">
    <property type="entry name" value="Penicillin binding protein dimerisation domain"/>
    <property type="match status" value="1"/>
</dbReference>
<dbReference type="GO" id="GO:0046677">
    <property type="term" value="P:response to antibiotic"/>
    <property type="evidence" value="ECO:0007669"/>
    <property type="project" value="InterPro"/>
</dbReference>
<dbReference type="Gene3D" id="3.40.710.10">
    <property type="entry name" value="DD-peptidase/beta-lactamase superfamily"/>
    <property type="match status" value="1"/>
</dbReference>
<keyword evidence="10" id="KW-0131">Cell cycle</keyword>
<dbReference type="EMBL" id="JWIR02000024">
    <property type="protein sequence ID" value="KKB41181.1"/>
    <property type="molecule type" value="Genomic_DNA"/>
</dbReference>
<evidence type="ECO:0000256" key="2">
    <source>
        <dbReference type="ARBA" id="ARBA00004752"/>
    </source>
</evidence>
<name>A0A0F5I6N4_BACTR</name>
<dbReference type="PANTHER" id="PTHR30627:SF25">
    <property type="entry name" value="PENICILLIN-BINDING PROTEIN 3"/>
    <property type="match status" value="1"/>
</dbReference>
<comment type="pathway">
    <text evidence="2">Cell wall biogenesis; peptidoglycan biosynthesis.</text>
</comment>
<dbReference type="Pfam" id="PF03717">
    <property type="entry name" value="PBP_dimer"/>
    <property type="match status" value="1"/>
</dbReference>
<dbReference type="Pfam" id="PF05223">
    <property type="entry name" value="MecA_N"/>
    <property type="match status" value="1"/>
</dbReference>
<dbReference type="STRING" id="1221996.QY95_00888"/>
<evidence type="ECO:0000259" key="8">
    <source>
        <dbReference type="Pfam" id="PF03717"/>
    </source>
</evidence>
<evidence type="ECO:0000256" key="4">
    <source>
        <dbReference type="ARBA" id="ARBA00012448"/>
    </source>
</evidence>
<evidence type="ECO:0000259" key="7">
    <source>
        <dbReference type="Pfam" id="PF00905"/>
    </source>
</evidence>